<proteinExistence type="predicted"/>
<reference evidence="1" key="1">
    <citation type="submission" date="2020-04" db="EMBL/GenBank/DDBJ databases">
        <authorList>
            <person name="Zhang T."/>
        </authorList>
    </citation>
    <scope>NUCLEOTIDE SEQUENCE</scope>
    <source>
        <strain evidence="1">HKST-UBA01</strain>
    </source>
</reference>
<evidence type="ECO:0000313" key="2">
    <source>
        <dbReference type="Proteomes" id="UP000697710"/>
    </source>
</evidence>
<name>A0A956RMU6_UNCEI</name>
<accession>A0A956RMU6</accession>
<sequence>MTRSLTQTPHAAPERRTRSLTWCVALALLLPGCGASRSQSVRPPTGAERLSQAASIQDREVRGAVTQFWVDHPGGLGQDPRTYGSVTHFEQLYPDRFWTAYLDTLPDNEDGKLAWEASRHALALVTMYAATGRERYLELAWEYSLQAMARRDDRIGRVDFRNRSLPAWGSTRYLPGKRAVFFVHTGLIVEPILETLLALRGDLALVYENAPAAPPAAPWASPAARDSLLADCLAALDVYGDRYRPGATPEEAYYLDDTLPRQPQPFNAQNVFGYDLELAARLAGREEDRARAAALLQFFKNRLAVSAEGGYIWEYAAAPISPSNPPSLPPDVLKCEEISHGYVTIEPIPKAARLGVVFDATDMDRFARTLTKQVYREEYGMFSTLVGCKIAYSPNYIDRIGGWLCLTAHEPAGYRAVERYLAENVADPIPLYLAYLVLFDPERADARD</sequence>
<gene>
    <name evidence="1" type="ORF">KC729_03920</name>
</gene>
<dbReference type="AlphaFoldDB" id="A0A956RMU6"/>
<dbReference type="Proteomes" id="UP000697710">
    <property type="component" value="Unassembled WGS sequence"/>
</dbReference>
<comment type="caution">
    <text evidence="1">The sequence shown here is derived from an EMBL/GenBank/DDBJ whole genome shotgun (WGS) entry which is preliminary data.</text>
</comment>
<reference evidence="1" key="2">
    <citation type="journal article" date="2021" name="Microbiome">
        <title>Successional dynamics and alternative stable states in a saline activated sludge microbial community over 9 years.</title>
        <authorList>
            <person name="Wang Y."/>
            <person name="Ye J."/>
            <person name="Ju F."/>
            <person name="Liu L."/>
            <person name="Boyd J.A."/>
            <person name="Deng Y."/>
            <person name="Parks D.H."/>
            <person name="Jiang X."/>
            <person name="Yin X."/>
            <person name="Woodcroft B.J."/>
            <person name="Tyson G.W."/>
            <person name="Hugenholtz P."/>
            <person name="Polz M.F."/>
            <person name="Zhang T."/>
        </authorList>
    </citation>
    <scope>NUCLEOTIDE SEQUENCE</scope>
    <source>
        <strain evidence="1">HKST-UBA01</strain>
    </source>
</reference>
<organism evidence="1 2">
    <name type="scientific">Eiseniibacteriota bacterium</name>
    <dbReference type="NCBI Taxonomy" id="2212470"/>
    <lineage>
        <taxon>Bacteria</taxon>
        <taxon>Candidatus Eiseniibacteriota</taxon>
    </lineage>
</organism>
<dbReference type="EMBL" id="JAGQHR010000070">
    <property type="protein sequence ID" value="MCA9726806.1"/>
    <property type="molecule type" value="Genomic_DNA"/>
</dbReference>
<protein>
    <submittedName>
        <fullName evidence="1">Uncharacterized protein</fullName>
    </submittedName>
</protein>
<evidence type="ECO:0000313" key="1">
    <source>
        <dbReference type="EMBL" id="MCA9726806.1"/>
    </source>
</evidence>